<evidence type="ECO:0000313" key="2">
    <source>
        <dbReference type="Proteomes" id="UP000195570"/>
    </source>
</evidence>
<protein>
    <submittedName>
        <fullName evidence="1">Uncharacterized protein</fullName>
    </submittedName>
</protein>
<organism evidence="1 2">
    <name type="scientific">Trypanosoma equiperdum</name>
    <dbReference type="NCBI Taxonomy" id="5694"/>
    <lineage>
        <taxon>Eukaryota</taxon>
        <taxon>Discoba</taxon>
        <taxon>Euglenozoa</taxon>
        <taxon>Kinetoplastea</taxon>
        <taxon>Metakinetoplastina</taxon>
        <taxon>Trypanosomatida</taxon>
        <taxon>Trypanosomatidae</taxon>
        <taxon>Trypanosoma</taxon>
    </lineage>
</organism>
<dbReference type="AlphaFoldDB" id="A0A1G4I7N9"/>
<name>A0A1G4I7N9_TRYEQ</name>
<accession>A0A1G4I7N9</accession>
<dbReference type="VEuPathDB" id="TriTrypDB:TEOVI_000612700"/>
<gene>
    <name evidence="1" type="ORF">TEOVI_000612700</name>
</gene>
<sequence>MFRRLHVPITSNFLVHMRSMSRPLLATSVRCGTNGCDGQKKPANDDEDYGALFDSDFEFLDEFFEDGIDVLDYIPESEASLLGGDGR</sequence>
<proteinExistence type="predicted"/>
<keyword evidence="2" id="KW-1185">Reference proteome</keyword>
<evidence type="ECO:0000313" key="1">
    <source>
        <dbReference type="EMBL" id="SCU67779.1"/>
    </source>
</evidence>
<dbReference type="GeneID" id="92380066"/>
<dbReference type="EMBL" id="CZPT02000801">
    <property type="protein sequence ID" value="SCU67779.1"/>
    <property type="molecule type" value="Genomic_DNA"/>
</dbReference>
<reference evidence="1" key="1">
    <citation type="submission" date="2016-09" db="EMBL/GenBank/DDBJ databases">
        <authorList>
            <person name="Hebert L."/>
            <person name="Moumen B."/>
        </authorList>
    </citation>
    <scope>NUCLEOTIDE SEQUENCE [LARGE SCALE GENOMIC DNA]</scope>
    <source>
        <strain evidence="1">OVI</strain>
    </source>
</reference>
<dbReference type="Proteomes" id="UP000195570">
    <property type="component" value="Unassembled WGS sequence"/>
</dbReference>
<comment type="caution">
    <text evidence="1">The sequence shown here is derived from an EMBL/GenBank/DDBJ whole genome shotgun (WGS) entry which is preliminary data.</text>
</comment>
<dbReference type="RefSeq" id="XP_067079058.1">
    <property type="nucleotide sequence ID" value="XM_067222957.1"/>
</dbReference>